<keyword evidence="2" id="KW-1185">Reference proteome</keyword>
<dbReference type="Proteomes" id="UP001157006">
    <property type="component" value="Chromosome 2"/>
</dbReference>
<reference evidence="1 2" key="1">
    <citation type="submission" date="2023-01" db="EMBL/GenBank/DDBJ databases">
        <authorList>
            <person name="Kreplak J."/>
        </authorList>
    </citation>
    <scope>NUCLEOTIDE SEQUENCE [LARGE SCALE GENOMIC DNA]</scope>
</reference>
<accession>A0AAV0ZRY4</accession>
<organism evidence="1 2">
    <name type="scientific">Vicia faba</name>
    <name type="common">Broad bean</name>
    <name type="synonym">Faba vulgaris</name>
    <dbReference type="NCBI Taxonomy" id="3906"/>
    <lineage>
        <taxon>Eukaryota</taxon>
        <taxon>Viridiplantae</taxon>
        <taxon>Streptophyta</taxon>
        <taxon>Embryophyta</taxon>
        <taxon>Tracheophyta</taxon>
        <taxon>Spermatophyta</taxon>
        <taxon>Magnoliopsida</taxon>
        <taxon>eudicotyledons</taxon>
        <taxon>Gunneridae</taxon>
        <taxon>Pentapetalae</taxon>
        <taxon>rosids</taxon>
        <taxon>fabids</taxon>
        <taxon>Fabales</taxon>
        <taxon>Fabaceae</taxon>
        <taxon>Papilionoideae</taxon>
        <taxon>50 kb inversion clade</taxon>
        <taxon>NPAAA clade</taxon>
        <taxon>Hologalegina</taxon>
        <taxon>IRL clade</taxon>
        <taxon>Fabeae</taxon>
        <taxon>Vicia</taxon>
    </lineage>
</organism>
<evidence type="ECO:0000313" key="2">
    <source>
        <dbReference type="Proteomes" id="UP001157006"/>
    </source>
</evidence>
<protein>
    <submittedName>
        <fullName evidence="1">Uncharacterized protein</fullName>
    </submittedName>
</protein>
<evidence type="ECO:0000313" key="1">
    <source>
        <dbReference type="EMBL" id="CAI8600338.1"/>
    </source>
</evidence>
<gene>
    <name evidence="1" type="ORF">VFH_II217920</name>
</gene>
<sequence length="104" mass="11485">MAMWVEVEQLKGKEVIEKQMEGMHHVKEAKEYISVALCVVVQVVLKKVVSVGCLFNNGGNIIMLVLEESEEVVLLAATLRDKINPQAADATLLLAMDNTLCVFL</sequence>
<dbReference type="AlphaFoldDB" id="A0AAV0ZRY4"/>
<proteinExistence type="predicted"/>
<dbReference type="EMBL" id="OX451737">
    <property type="protein sequence ID" value="CAI8600338.1"/>
    <property type="molecule type" value="Genomic_DNA"/>
</dbReference>
<name>A0AAV0ZRY4_VICFA</name>